<proteinExistence type="predicted"/>
<gene>
    <name evidence="1" type="ORF">PARC_b0010</name>
</gene>
<dbReference type="KEGG" id="part:PARC_b0010"/>
<reference evidence="1 2" key="1">
    <citation type="journal article" date="2012" name="J. Bacteriol.">
        <title>Genome sequences of type strains of seven species of the marine bacterium Pseudoalteromonas.</title>
        <authorList>
            <person name="Xie B.B."/>
            <person name="Shu Y.L."/>
            <person name="Qin Q.L."/>
            <person name="Rong J.C."/>
            <person name="Zhang X.Y."/>
            <person name="Chen X.L."/>
            <person name="Shi M."/>
            <person name="He H.L."/>
            <person name="Zhou B.C."/>
            <person name="Zhang Y.Z."/>
        </authorList>
    </citation>
    <scope>NUCLEOTIDE SEQUENCE [LARGE SCALE GENOMIC DNA]</scope>
    <source>
        <strain evidence="1 2">A 37-1-2</strain>
    </source>
</reference>
<dbReference type="EMBL" id="CP011026">
    <property type="protein sequence ID" value="ATC88272.1"/>
    <property type="molecule type" value="Genomic_DNA"/>
</dbReference>
<evidence type="ECO:0000313" key="2">
    <source>
        <dbReference type="Proteomes" id="UP000016505"/>
    </source>
</evidence>
<dbReference type="AlphaFoldDB" id="A0A290S873"/>
<protein>
    <submittedName>
        <fullName evidence="1">Uncharacterized protein</fullName>
    </submittedName>
</protein>
<sequence>MLIGLIKNHVYRYLLPLRFCQNDLNTPQLCFYKLKNIKHIAIY</sequence>
<evidence type="ECO:0000313" key="1">
    <source>
        <dbReference type="EMBL" id="ATC88272.1"/>
    </source>
</evidence>
<organism evidence="1 2">
    <name type="scientific">Pseudoalteromonas arctica A 37-1-2</name>
    <dbReference type="NCBI Taxonomy" id="1117313"/>
    <lineage>
        <taxon>Bacteria</taxon>
        <taxon>Pseudomonadati</taxon>
        <taxon>Pseudomonadota</taxon>
        <taxon>Gammaproteobacteria</taxon>
        <taxon>Alteromonadales</taxon>
        <taxon>Pseudoalteromonadaceae</taxon>
        <taxon>Pseudoalteromonas</taxon>
    </lineage>
</organism>
<name>A0A290S873_9GAMM</name>
<accession>A0A290S873</accession>
<dbReference type="Proteomes" id="UP000016505">
    <property type="component" value="Chromosome II"/>
</dbReference>